<dbReference type="OMA" id="NQSHNAF"/>
<dbReference type="OrthoDB" id="8192785at2759"/>
<evidence type="ECO:0000313" key="3">
    <source>
        <dbReference type="Proteomes" id="UP000594454"/>
    </source>
</evidence>
<proteinExistence type="predicted"/>
<evidence type="ECO:0000256" key="1">
    <source>
        <dbReference type="SAM" id="SignalP"/>
    </source>
</evidence>
<reference evidence="2 3" key="1">
    <citation type="submission" date="2020-11" db="EMBL/GenBank/DDBJ databases">
        <authorList>
            <person name="Wallbank WR R."/>
            <person name="Pardo Diaz C."/>
            <person name="Kozak K."/>
            <person name="Martin S."/>
            <person name="Jiggins C."/>
            <person name="Moest M."/>
            <person name="Warren A I."/>
            <person name="Generalovic N T."/>
            <person name="Byers J.R.P. K."/>
            <person name="Montejo-Kovacevich G."/>
            <person name="Yen C E."/>
        </authorList>
    </citation>
    <scope>NUCLEOTIDE SEQUENCE [LARGE SCALE GENOMIC DNA]</scope>
</reference>
<feature type="signal peptide" evidence="1">
    <location>
        <begin position="1"/>
        <end position="18"/>
    </location>
</feature>
<name>A0A7R8UDY7_HERIL</name>
<keyword evidence="1" id="KW-0732">Signal</keyword>
<feature type="chain" id="PRO_5031126444" evidence="1">
    <location>
        <begin position="19"/>
        <end position="143"/>
    </location>
</feature>
<dbReference type="InParanoid" id="A0A7R8UDY7"/>
<dbReference type="PANTHER" id="PTHR37685">
    <property type="entry name" value="GEO11136P1-RELATED"/>
    <property type="match status" value="1"/>
</dbReference>
<gene>
    <name evidence="2" type="ORF">HERILL_LOCUS2252</name>
</gene>
<dbReference type="EMBL" id="LR899009">
    <property type="protein sequence ID" value="CAD7079018.1"/>
    <property type="molecule type" value="Genomic_DNA"/>
</dbReference>
<dbReference type="Pfam" id="PF15868">
    <property type="entry name" value="MBF2"/>
    <property type="match status" value="1"/>
</dbReference>
<organism evidence="2 3">
    <name type="scientific">Hermetia illucens</name>
    <name type="common">Black soldier fly</name>
    <dbReference type="NCBI Taxonomy" id="343691"/>
    <lineage>
        <taxon>Eukaryota</taxon>
        <taxon>Metazoa</taxon>
        <taxon>Ecdysozoa</taxon>
        <taxon>Arthropoda</taxon>
        <taxon>Hexapoda</taxon>
        <taxon>Insecta</taxon>
        <taxon>Pterygota</taxon>
        <taxon>Neoptera</taxon>
        <taxon>Endopterygota</taxon>
        <taxon>Diptera</taxon>
        <taxon>Brachycera</taxon>
        <taxon>Stratiomyomorpha</taxon>
        <taxon>Stratiomyidae</taxon>
        <taxon>Hermetiinae</taxon>
        <taxon>Hermetia</taxon>
    </lineage>
</organism>
<evidence type="ECO:0000313" key="2">
    <source>
        <dbReference type="EMBL" id="CAD7079018.1"/>
    </source>
</evidence>
<dbReference type="InterPro" id="IPR031734">
    <property type="entry name" value="MBF2"/>
</dbReference>
<keyword evidence="3" id="KW-1185">Reference proteome</keyword>
<dbReference type="Proteomes" id="UP000594454">
    <property type="component" value="Chromosome 1"/>
</dbReference>
<accession>A0A7R8UDY7</accession>
<sequence>MKLLIIFAVVILAALVSGESSQKHNVVWGVAGEGDVRLTRSFVKMGSKFLRKVQKVLEYSGKDGYVITSVRCYDQSTDGEGGYATLLRGGPGFKSVEINFKSQRGHGLNFVVDIIGKKSDGKNDVPAGPVLNDIGDIPEPMDD</sequence>
<protein>
    <submittedName>
        <fullName evidence="2">Uncharacterized protein</fullName>
    </submittedName>
</protein>
<dbReference type="PANTHER" id="PTHR37685:SF1">
    <property type="entry name" value="GEO11136P1-RELATED"/>
    <property type="match status" value="1"/>
</dbReference>
<dbReference type="AlphaFoldDB" id="A0A7R8UDY7"/>